<evidence type="ECO:0000313" key="3">
    <source>
        <dbReference type="EMBL" id="MDD7973582.1"/>
    </source>
</evidence>
<comment type="caution">
    <text evidence="3">The sequence shown here is derived from an EMBL/GenBank/DDBJ whole genome shotgun (WGS) entry which is preliminary data.</text>
</comment>
<dbReference type="PANTHER" id="PTHR11803:SF59">
    <property type="entry name" value="ENDORIBONUCLEASE"/>
    <property type="match status" value="1"/>
</dbReference>
<organism evidence="3 4">
    <name type="scientific">Roseinatronobacter alkalisoli</name>
    <dbReference type="NCBI Taxonomy" id="3028235"/>
    <lineage>
        <taxon>Bacteria</taxon>
        <taxon>Pseudomonadati</taxon>
        <taxon>Pseudomonadota</taxon>
        <taxon>Alphaproteobacteria</taxon>
        <taxon>Rhodobacterales</taxon>
        <taxon>Paracoccaceae</taxon>
        <taxon>Roseinatronobacter</taxon>
    </lineage>
</organism>
<dbReference type="EMBL" id="JAQZSM010000040">
    <property type="protein sequence ID" value="MDD7973582.1"/>
    <property type="molecule type" value="Genomic_DNA"/>
</dbReference>
<dbReference type="Gene3D" id="3.30.1330.40">
    <property type="entry name" value="RutC-like"/>
    <property type="match status" value="1"/>
</dbReference>
<gene>
    <name evidence="3" type="ORF">PUT78_21200</name>
</gene>
<comment type="similarity">
    <text evidence="1">Belongs to the RutC family.</text>
</comment>
<reference evidence="3" key="1">
    <citation type="submission" date="2023-02" db="EMBL/GenBank/DDBJ databases">
        <title>Description of Roseinatronobacter alkalisoli sp. nov., an alkaliphilic bacerium isolated from soda soil.</title>
        <authorList>
            <person name="Wei W."/>
        </authorList>
    </citation>
    <scope>NUCLEOTIDE SEQUENCE</scope>
    <source>
        <strain evidence="3">HJB301</strain>
    </source>
</reference>
<keyword evidence="4" id="KW-1185">Reference proteome</keyword>
<dbReference type="InterPro" id="IPR019897">
    <property type="entry name" value="RidA_CS"/>
</dbReference>
<dbReference type="Proteomes" id="UP001431784">
    <property type="component" value="Unassembled WGS sequence"/>
</dbReference>
<dbReference type="RefSeq" id="WP_274354247.1">
    <property type="nucleotide sequence ID" value="NZ_JAQZSM010000040.1"/>
</dbReference>
<evidence type="ECO:0000256" key="2">
    <source>
        <dbReference type="SAM" id="SignalP"/>
    </source>
</evidence>
<feature type="chain" id="PRO_5045800825" evidence="2">
    <location>
        <begin position="23"/>
        <end position="162"/>
    </location>
</feature>
<protein>
    <submittedName>
        <fullName evidence="3">RidA family protein</fullName>
    </submittedName>
</protein>
<dbReference type="CDD" id="cd06151">
    <property type="entry name" value="YjgF_YER057c_UK114_like_3"/>
    <property type="match status" value="1"/>
</dbReference>
<dbReference type="InterPro" id="IPR006175">
    <property type="entry name" value="YjgF/YER057c/UK114"/>
</dbReference>
<dbReference type="InterPro" id="IPR035959">
    <property type="entry name" value="RutC-like_sf"/>
</dbReference>
<accession>A0ABT5TEN1</accession>
<proteinExistence type="inferred from homology"/>
<dbReference type="Pfam" id="PF01042">
    <property type="entry name" value="Ribonuc_L-PSP"/>
    <property type="match status" value="1"/>
</dbReference>
<keyword evidence="2" id="KW-0732">Signal</keyword>
<sequence>MLKKPLLSAAAATFVLCGFAQADVVRHTNPGSTFPILRAVEIPADATLVYLSGVVPGVTNTDVEPNTAEAFGNTEAQTISVLNRINSTLTDLDLTMSDVVKMQVYLVADDSGRMDFSGFMDGYVQFFGTEDQPELPTRSVFEVAGLANPHWLVEIEVVAVRP</sequence>
<dbReference type="PROSITE" id="PS01094">
    <property type="entry name" value="UPF0076"/>
    <property type="match status" value="1"/>
</dbReference>
<dbReference type="SUPFAM" id="SSF55298">
    <property type="entry name" value="YjgF-like"/>
    <property type="match status" value="1"/>
</dbReference>
<evidence type="ECO:0000256" key="1">
    <source>
        <dbReference type="ARBA" id="ARBA00010552"/>
    </source>
</evidence>
<feature type="signal peptide" evidence="2">
    <location>
        <begin position="1"/>
        <end position="22"/>
    </location>
</feature>
<dbReference type="PANTHER" id="PTHR11803">
    <property type="entry name" value="2-IMINOBUTANOATE/2-IMINOPROPANOATE DEAMINASE RIDA"/>
    <property type="match status" value="1"/>
</dbReference>
<name>A0ABT5TEN1_9RHOB</name>
<evidence type="ECO:0000313" key="4">
    <source>
        <dbReference type="Proteomes" id="UP001431784"/>
    </source>
</evidence>